<evidence type="ECO:0000313" key="2">
    <source>
        <dbReference type="EMBL" id="MCP1102150.1"/>
    </source>
</evidence>
<comment type="caution">
    <text evidence="2">The sequence shown here is derived from an EMBL/GenBank/DDBJ whole genome shotgun (WGS) entry which is preliminary data.</text>
</comment>
<dbReference type="PANTHER" id="PTHR42983">
    <property type="entry name" value="DINITROGENASE IRON-MOLYBDENUM COFACTOR PROTEIN-RELATED"/>
    <property type="match status" value="1"/>
</dbReference>
<proteinExistence type="predicted"/>
<dbReference type="PANTHER" id="PTHR42983:SF1">
    <property type="entry name" value="IRON-MOLYBDENUM PROTEIN"/>
    <property type="match status" value="1"/>
</dbReference>
<dbReference type="InterPro" id="IPR003731">
    <property type="entry name" value="Di-Nase_FeMo-co_biosynth"/>
</dbReference>
<dbReference type="SUPFAM" id="SSF53146">
    <property type="entry name" value="Nitrogenase accessory factor-like"/>
    <property type="match status" value="1"/>
</dbReference>
<dbReference type="CDD" id="cd00851">
    <property type="entry name" value="MTH1175"/>
    <property type="match status" value="1"/>
</dbReference>
<dbReference type="InterPro" id="IPR036105">
    <property type="entry name" value="DiNase_FeMo-co_biosyn_sf"/>
</dbReference>
<accession>A0ABT1E8K9</accession>
<gene>
    <name evidence="2" type="ORF">NK125_06920</name>
</gene>
<dbReference type="Proteomes" id="UP001523566">
    <property type="component" value="Unassembled WGS sequence"/>
</dbReference>
<name>A0ABT1E8K9_9FIRM</name>
<reference evidence="2 3" key="1">
    <citation type="journal article" date="2022" name="Genome Biol. Evol.">
        <title>Host diet, physiology and behaviors set the stage for Lachnospiraceae cladogenesis.</title>
        <authorList>
            <person name="Vera-Ponce De Leon A."/>
            <person name="Schneider M."/>
            <person name="Jahnes B.C."/>
            <person name="Sadowski V."/>
            <person name="Camuy-Velez L.A."/>
            <person name="Duan J."/>
            <person name="Sabree Z.L."/>
        </authorList>
    </citation>
    <scope>NUCLEOTIDE SEQUENCE [LARGE SCALE GENOMIC DNA]</scope>
    <source>
        <strain evidence="2 3">PAL113</strain>
    </source>
</reference>
<dbReference type="Gene3D" id="3.30.420.130">
    <property type="entry name" value="Dinitrogenase iron-molybdenum cofactor biosynthesis domain"/>
    <property type="match status" value="1"/>
</dbReference>
<keyword evidence="3" id="KW-1185">Reference proteome</keyword>
<evidence type="ECO:0000259" key="1">
    <source>
        <dbReference type="Pfam" id="PF02579"/>
    </source>
</evidence>
<protein>
    <submittedName>
        <fullName evidence="2">NifB/NifX family molybdenum-iron cluster-binding protein</fullName>
    </submittedName>
</protein>
<organism evidence="2 3">
    <name type="scientific">Aequitasia blattaphilus</name>
    <dbReference type="NCBI Taxonomy" id="2949332"/>
    <lineage>
        <taxon>Bacteria</taxon>
        <taxon>Bacillati</taxon>
        <taxon>Bacillota</taxon>
        <taxon>Clostridia</taxon>
        <taxon>Lachnospirales</taxon>
        <taxon>Lachnospiraceae</taxon>
        <taxon>Aequitasia</taxon>
    </lineage>
</organism>
<dbReference type="EMBL" id="JAMZFW010000008">
    <property type="protein sequence ID" value="MCP1102150.1"/>
    <property type="molecule type" value="Genomic_DNA"/>
</dbReference>
<dbReference type="InterPro" id="IPR033913">
    <property type="entry name" value="MTH1175_dom"/>
</dbReference>
<dbReference type="Pfam" id="PF02579">
    <property type="entry name" value="Nitro_FeMo-Co"/>
    <property type="match status" value="1"/>
</dbReference>
<sequence>MRVAVTYEDGKVFQHFGHTKMFKAYDVEEGKVVRSFMIDPEDNGHGALAEVLKNHGVTTLICGGIGAGAQSALTDAGIDFFGGVTGESDKAVEDLLGDQLNYNPNVKCDHHGEGHTCSGHH</sequence>
<evidence type="ECO:0000313" key="3">
    <source>
        <dbReference type="Proteomes" id="UP001523566"/>
    </source>
</evidence>
<dbReference type="RefSeq" id="WP_262065935.1">
    <property type="nucleotide sequence ID" value="NZ_JAMXOD010000008.1"/>
</dbReference>
<feature type="domain" description="Dinitrogenase iron-molybdenum cofactor biosynthesis" evidence="1">
    <location>
        <begin position="9"/>
        <end position="95"/>
    </location>
</feature>